<name>D5CPW2_SIDLE</name>
<dbReference type="KEGG" id="slt:Slit_0888"/>
<dbReference type="HOGENOM" id="CLU_2467306_0_0_4"/>
<protein>
    <submittedName>
        <fullName evidence="1">Uncharacterized protein</fullName>
    </submittedName>
</protein>
<keyword evidence="2" id="KW-1185">Reference proteome</keyword>
<dbReference type="RefSeq" id="WP_013029024.1">
    <property type="nucleotide sequence ID" value="NC_013959.1"/>
</dbReference>
<evidence type="ECO:0000313" key="1">
    <source>
        <dbReference type="EMBL" id="ADE11126.1"/>
    </source>
</evidence>
<organism evidence="1 2">
    <name type="scientific">Sideroxydans lithotrophicus (strain ES-1)</name>
    <dbReference type="NCBI Taxonomy" id="580332"/>
    <lineage>
        <taxon>Bacteria</taxon>
        <taxon>Pseudomonadati</taxon>
        <taxon>Pseudomonadota</taxon>
        <taxon>Betaproteobacteria</taxon>
        <taxon>Nitrosomonadales</taxon>
        <taxon>Gallionellaceae</taxon>
        <taxon>Sideroxydans</taxon>
    </lineage>
</organism>
<sequence>MLDAATMALLAKLKVLGKQSGTNIDLVKMSDDKKYAEHTLNELSNADDPELVLIVIQLMNLFGMIKAPSLQAKAEEKDDKNRYVGSLR</sequence>
<dbReference type="EMBL" id="CP001965">
    <property type="protein sequence ID" value="ADE11126.1"/>
    <property type="molecule type" value="Genomic_DNA"/>
</dbReference>
<evidence type="ECO:0000313" key="2">
    <source>
        <dbReference type="Proteomes" id="UP000001625"/>
    </source>
</evidence>
<proteinExistence type="predicted"/>
<reference evidence="1 2" key="1">
    <citation type="submission" date="2010-03" db="EMBL/GenBank/DDBJ databases">
        <title>Complete sequence of Sideroxydans lithotrophicus ES-1.</title>
        <authorList>
            <consortium name="US DOE Joint Genome Institute"/>
            <person name="Lucas S."/>
            <person name="Copeland A."/>
            <person name="Lapidus A."/>
            <person name="Cheng J.-F."/>
            <person name="Bruce D."/>
            <person name="Goodwin L."/>
            <person name="Pitluck S."/>
            <person name="Munk A.C."/>
            <person name="Detter J.C."/>
            <person name="Han C."/>
            <person name="Tapia R."/>
            <person name="Larimer F."/>
            <person name="Land M."/>
            <person name="Hauser L."/>
            <person name="Kyrpides N."/>
            <person name="Ivanova N."/>
            <person name="Emerson D."/>
            <person name="Woyke T."/>
        </authorList>
    </citation>
    <scope>NUCLEOTIDE SEQUENCE [LARGE SCALE GENOMIC DNA]</scope>
    <source>
        <strain evidence="1 2">ES-1</strain>
    </source>
</reference>
<dbReference type="STRING" id="580332.Slit_0888"/>
<gene>
    <name evidence="1" type="ordered locus">Slit_0888</name>
</gene>
<accession>D5CPW2</accession>
<dbReference type="AlphaFoldDB" id="D5CPW2"/>
<dbReference type="Proteomes" id="UP000001625">
    <property type="component" value="Chromosome"/>
</dbReference>